<gene>
    <name evidence="10" type="ORF">FEM03_00200</name>
</gene>
<evidence type="ECO:0000256" key="3">
    <source>
        <dbReference type="ARBA" id="ARBA00022679"/>
    </source>
</evidence>
<feature type="chain" id="PRO_5024318477" description="AlgX/AlgJ SGNH hydrolase-like domain-containing protein" evidence="8">
    <location>
        <begin position="27"/>
        <end position="346"/>
    </location>
</feature>
<evidence type="ECO:0000256" key="4">
    <source>
        <dbReference type="ARBA" id="ARBA00022729"/>
    </source>
</evidence>
<reference evidence="10 11" key="1">
    <citation type="submission" date="2019-05" db="EMBL/GenBank/DDBJ databases">
        <title>Verrucobacter flavum gen. nov., sp. nov. a new member of the family Verrucomicrobiaceae.</title>
        <authorList>
            <person name="Szuroczki S."/>
            <person name="Abbaszade G."/>
            <person name="Szabo A."/>
            <person name="Felfoldi T."/>
            <person name="Schumann P."/>
            <person name="Boka K."/>
            <person name="Keki Z."/>
            <person name="Toumi M."/>
            <person name="Toth E."/>
        </authorList>
    </citation>
    <scope>NUCLEOTIDE SEQUENCE [LARGE SCALE GENOMIC DNA]</scope>
    <source>
        <strain evidence="10 11">MG-N-17</strain>
    </source>
</reference>
<evidence type="ECO:0000256" key="6">
    <source>
        <dbReference type="ARBA" id="ARBA00022841"/>
    </source>
</evidence>
<sequence>MHAALKRSVLSLLALAAGSSSSMVMGQDFSVVVKDVLANSQATTLAVPGADPNWLFLRRELEHLDIGDLSTVNLAVVNKEKTDPLPVIAKYAADLKALGVDLLLVPVPPKAAVYPQKLNAGVDVATVPSLVPFYGKLQAAGVEVLDLETLFKAQLAENPDKQLYCATDSHWSPYAAQLVADVVAKKYQALTMPNPSFGVLPEEKLEFLGDLVASGAAAGVAKEGLPMQRAGKVDPAKPGQVGTVDSDPRGPIVGIGDSHLQVFRRGGNMLATQAGFIDHLQEKLKLSVEEFSMQAGGADGPRRNLARATAANPEFWANKKVVIWVFTAREFTQGRWKELPVQVKKK</sequence>
<keyword evidence="3" id="KW-0808">Transferase</keyword>
<evidence type="ECO:0000313" key="11">
    <source>
        <dbReference type="Proteomes" id="UP000306196"/>
    </source>
</evidence>
<dbReference type="InterPro" id="IPR031811">
    <property type="entry name" value="ALGX/ALGJ_SGNH-like"/>
</dbReference>
<dbReference type="UniPathway" id="UPA00286"/>
<dbReference type="AlphaFoldDB" id="A0A5R8KJP4"/>
<dbReference type="EMBL" id="VAUV01000001">
    <property type="protein sequence ID" value="TLD72534.1"/>
    <property type="molecule type" value="Genomic_DNA"/>
</dbReference>
<dbReference type="OrthoDB" id="175771at2"/>
<keyword evidence="11" id="KW-1185">Reference proteome</keyword>
<evidence type="ECO:0000313" key="10">
    <source>
        <dbReference type="EMBL" id="TLD72534.1"/>
    </source>
</evidence>
<dbReference type="GO" id="GO:0016740">
    <property type="term" value="F:transferase activity"/>
    <property type="evidence" value="ECO:0007669"/>
    <property type="project" value="UniProtKB-KW"/>
</dbReference>
<feature type="signal peptide" evidence="8">
    <location>
        <begin position="1"/>
        <end position="26"/>
    </location>
</feature>
<comment type="caution">
    <text evidence="10">The sequence shown here is derived from an EMBL/GenBank/DDBJ whole genome shotgun (WGS) entry which is preliminary data.</text>
</comment>
<dbReference type="RefSeq" id="WP_138084158.1">
    <property type="nucleotide sequence ID" value="NZ_VAUV01000001.1"/>
</dbReference>
<evidence type="ECO:0000256" key="5">
    <source>
        <dbReference type="ARBA" id="ARBA00022764"/>
    </source>
</evidence>
<dbReference type="Pfam" id="PF16822">
    <property type="entry name" value="ALGX"/>
    <property type="match status" value="1"/>
</dbReference>
<proteinExistence type="predicted"/>
<feature type="region of interest" description="Disordered" evidence="7">
    <location>
        <begin position="230"/>
        <end position="250"/>
    </location>
</feature>
<dbReference type="Proteomes" id="UP000306196">
    <property type="component" value="Unassembled WGS sequence"/>
</dbReference>
<accession>A0A5R8KJP4</accession>
<dbReference type="GO" id="GO:0042597">
    <property type="term" value="C:periplasmic space"/>
    <property type="evidence" value="ECO:0007669"/>
    <property type="project" value="UniProtKB-SubCell"/>
</dbReference>
<evidence type="ECO:0000256" key="8">
    <source>
        <dbReference type="SAM" id="SignalP"/>
    </source>
</evidence>
<evidence type="ECO:0000259" key="9">
    <source>
        <dbReference type="Pfam" id="PF16822"/>
    </source>
</evidence>
<keyword evidence="6" id="KW-0016">Alginate biosynthesis</keyword>
<evidence type="ECO:0000256" key="1">
    <source>
        <dbReference type="ARBA" id="ARBA00004418"/>
    </source>
</evidence>
<comment type="pathway">
    <text evidence="2">Glycan biosynthesis; alginate biosynthesis.</text>
</comment>
<comment type="subcellular location">
    <subcellularLocation>
        <location evidence="1">Periplasm</location>
    </subcellularLocation>
</comment>
<organism evidence="10 11">
    <name type="scientific">Phragmitibacter flavus</name>
    <dbReference type="NCBI Taxonomy" id="2576071"/>
    <lineage>
        <taxon>Bacteria</taxon>
        <taxon>Pseudomonadati</taxon>
        <taxon>Verrucomicrobiota</taxon>
        <taxon>Verrucomicrobiia</taxon>
        <taxon>Verrucomicrobiales</taxon>
        <taxon>Verrucomicrobiaceae</taxon>
        <taxon>Phragmitibacter</taxon>
    </lineage>
</organism>
<dbReference type="GO" id="GO:0042121">
    <property type="term" value="P:alginic acid biosynthetic process"/>
    <property type="evidence" value="ECO:0007669"/>
    <property type="project" value="UniProtKB-UniPathway"/>
</dbReference>
<protein>
    <recommendedName>
        <fullName evidence="9">AlgX/AlgJ SGNH hydrolase-like domain-containing protein</fullName>
    </recommendedName>
</protein>
<feature type="domain" description="AlgX/AlgJ SGNH hydrolase-like" evidence="9">
    <location>
        <begin position="51"/>
        <end position="326"/>
    </location>
</feature>
<evidence type="ECO:0000256" key="7">
    <source>
        <dbReference type="SAM" id="MobiDB-lite"/>
    </source>
</evidence>
<evidence type="ECO:0000256" key="2">
    <source>
        <dbReference type="ARBA" id="ARBA00005182"/>
    </source>
</evidence>
<keyword evidence="5" id="KW-0574">Periplasm</keyword>
<keyword evidence="4 8" id="KW-0732">Signal</keyword>
<name>A0A5R8KJP4_9BACT</name>